<protein>
    <submittedName>
        <fullName evidence="1">Uncharacterized protein</fullName>
    </submittedName>
</protein>
<organism evidence="1 2">
    <name type="scientific">Erwinia piriflorinigrans CFBP 5888</name>
    <dbReference type="NCBI Taxonomy" id="1161919"/>
    <lineage>
        <taxon>Bacteria</taxon>
        <taxon>Pseudomonadati</taxon>
        <taxon>Pseudomonadota</taxon>
        <taxon>Gammaproteobacteria</taxon>
        <taxon>Enterobacterales</taxon>
        <taxon>Erwiniaceae</taxon>
        <taxon>Erwinia</taxon>
    </lineage>
</organism>
<comment type="caution">
    <text evidence="1">The sequence shown here is derived from an EMBL/GenBank/DDBJ whole genome shotgun (WGS) entry which is preliminary data.</text>
</comment>
<sequence>MLYQHNHFHQQICFLSAGYFIDRLTQCVNGSL</sequence>
<dbReference type="Proteomes" id="UP000018217">
    <property type="component" value="Unassembled WGS sequence"/>
</dbReference>
<name>V5Z8H4_9GAMM</name>
<proteinExistence type="predicted"/>
<evidence type="ECO:0000313" key="2">
    <source>
        <dbReference type="Proteomes" id="UP000018217"/>
    </source>
</evidence>
<reference evidence="1 2" key="1">
    <citation type="journal article" date="2013" name="Syst. Appl. Microbiol.">
        <title>Phylogenetic position and virulence apparatus of the pear flower necrosis pathogen Erwinia piriflorinigrans CFBP 5888T as assessed by comparative genomics.</title>
        <authorList>
            <person name="Smits T.H."/>
            <person name="Rezzonico F."/>
            <person name="Lopez M.M."/>
            <person name="Blom J."/>
            <person name="Goesmann A."/>
            <person name="Frey J.E."/>
            <person name="Duffy B."/>
        </authorList>
    </citation>
    <scope>NUCLEOTIDE SEQUENCE [LARGE SCALE GENOMIC DNA]</scope>
    <source>
        <strain evidence="2">CFBP5888</strain>
    </source>
</reference>
<gene>
    <name evidence="1" type="ORF">EPIR_1890</name>
</gene>
<dbReference type="EMBL" id="CAHS01000015">
    <property type="protein sequence ID" value="CCG87255.1"/>
    <property type="molecule type" value="Genomic_DNA"/>
</dbReference>
<keyword evidence="2" id="KW-1185">Reference proteome</keyword>
<evidence type="ECO:0000313" key="1">
    <source>
        <dbReference type="EMBL" id="CCG87255.1"/>
    </source>
</evidence>
<dbReference type="AlphaFoldDB" id="V5Z8H4"/>
<accession>V5Z8H4</accession>